<dbReference type="InterPro" id="IPR009937">
    <property type="entry name" value="Phage_holin_3_6"/>
</dbReference>
<name>A0A1I2U3S2_9CORY</name>
<feature type="transmembrane region" description="Helical" evidence="1">
    <location>
        <begin position="106"/>
        <end position="128"/>
    </location>
</feature>
<evidence type="ECO:0000256" key="1">
    <source>
        <dbReference type="SAM" id="Phobius"/>
    </source>
</evidence>
<dbReference type="RefSeq" id="WP_092286442.1">
    <property type="nucleotide sequence ID" value="NZ_FOPJ01000011.1"/>
</dbReference>
<evidence type="ECO:0000313" key="2">
    <source>
        <dbReference type="EMBL" id="SFG71800.1"/>
    </source>
</evidence>
<sequence>MNNQNGLFTDGTEDFSPRVNAIPLSDVDASSPGQDSLGTLISNATSQMSSLFRSELELAKTELTQEAKKGAVGGGLFGVAGTIALYSSFFFFFFLAELLSKWLERWAAFLIVFLIMVVLAALIGLFGYRKVKKMGKPKETIKSVNELKTLVPGKATKQLEAKDRGMFTS</sequence>
<keyword evidence="3" id="KW-1185">Reference proteome</keyword>
<accession>A0A1I2U3S2</accession>
<reference evidence="2 3" key="1">
    <citation type="submission" date="2016-10" db="EMBL/GenBank/DDBJ databases">
        <authorList>
            <person name="de Groot N.N."/>
        </authorList>
    </citation>
    <scope>NUCLEOTIDE SEQUENCE [LARGE SCALE GENOMIC DNA]</scope>
    <source>
        <strain>J11</strain>
        <strain evidence="3">PG 39</strain>
    </source>
</reference>
<proteinExistence type="predicted"/>
<keyword evidence="1" id="KW-1133">Transmembrane helix</keyword>
<dbReference type="OrthoDB" id="3828498at2"/>
<dbReference type="Proteomes" id="UP000199065">
    <property type="component" value="Unassembled WGS sequence"/>
</dbReference>
<dbReference type="Pfam" id="PF07332">
    <property type="entry name" value="Phage_holin_3_6"/>
    <property type="match status" value="1"/>
</dbReference>
<protein>
    <submittedName>
        <fullName evidence="2">Putative Holin-X, holin superfamily III</fullName>
    </submittedName>
</protein>
<dbReference type="EMBL" id="FOPJ01000011">
    <property type="protein sequence ID" value="SFG71800.1"/>
    <property type="molecule type" value="Genomic_DNA"/>
</dbReference>
<dbReference type="STRING" id="185761.SAMN05660282_01733"/>
<feature type="transmembrane region" description="Helical" evidence="1">
    <location>
        <begin position="70"/>
        <end position="94"/>
    </location>
</feature>
<evidence type="ECO:0000313" key="3">
    <source>
        <dbReference type="Proteomes" id="UP000199065"/>
    </source>
</evidence>
<gene>
    <name evidence="2" type="ORF">SAMN05660282_01733</name>
</gene>
<dbReference type="AlphaFoldDB" id="A0A1I2U3S2"/>
<organism evidence="2 3">
    <name type="scientific">Corynebacterium spheniscorum</name>
    <dbReference type="NCBI Taxonomy" id="185761"/>
    <lineage>
        <taxon>Bacteria</taxon>
        <taxon>Bacillati</taxon>
        <taxon>Actinomycetota</taxon>
        <taxon>Actinomycetes</taxon>
        <taxon>Mycobacteriales</taxon>
        <taxon>Corynebacteriaceae</taxon>
        <taxon>Corynebacterium</taxon>
    </lineage>
</organism>
<keyword evidence="1" id="KW-0472">Membrane</keyword>
<keyword evidence="1" id="KW-0812">Transmembrane</keyword>